<evidence type="ECO:0000256" key="1">
    <source>
        <dbReference type="SAM" id="MobiDB-lite"/>
    </source>
</evidence>
<dbReference type="EMBL" id="ML120148">
    <property type="protein sequence ID" value="RPA70665.1"/>
    <property type="molecule type" value="Genomic_DNA"/>
</dbReference>
<keyword evidence="3" id="KW-1185">Reference proteome</keyword>
<feature type="compositionally biased region" description="Pro residues" evidence="1">
    <location>
        <begin position="60"/>
        <end position="70"/>
    </location>
</feature>
<dbReference type="Proteomes" id="UP000275078">
    <property type="component" value="Unassembled WGS sequence"/>
</dbReference>
<feature type="region of interest" description="Disordered" evidence="1">
    <location>
        <begin position="38"/>
        <end position="104"/>
    </location>
</feature>
<reference evidence="2 3" key="1">
    <citation type="journal article" date="2018" name="Nat. Ecol. Evol.">
        <title>Pezizomycetes genomes reveal the molecular basis of ectomycorrhizal truffle lifestyle.</title>
        <authorList>
            <person name="Murat C."/>
            <person name="Payen T."/>
            <person name="Noel B."/>
            <person name="Kuo A."/>
            <person name="Morin E."/>
            <person name="Chen J."/>
            <person name="Kohler A."/>
            <person name="Krizsan K."/>
            <person name="Balestrini R."/>
            <person name="Da Silva C."/>
            <person name="Montanini B."/>
            <person name="Hainaut M."/>
            <person name="Levati E."/>
            <person name="Barry K.W."/>
            <person name="Belfiori B."/>
            <person name="Cichocki N."/>
            <person name="Clum A."/>
            <person name="Dockter R.B."/>
            <person name="Fauchery L."/>
            <person name="Guy J."/>
            <person name="Iotti M."/>
            <person name="Le Tacon F."/>
            <person name="Lindquist E.A."/>
            <person name="Lipzen A."/>
            <person name="Malagnac F."/>
            <person name="Mello A."/>
            <person name="Molinier V."/>
            <person name="Miyauchi S."/>
            <person name="Poulain J."/>
            <person name="Riccioni C."/>
            <person name="Rubini A."/>
            <person name="Sitrit Y."/>
            <person name="Splivallo R."/>
            <person name="Traeger S."/>
            <person name="Wang M."/>
            <person name="Zifcakova L."/>
            <person name="Wipf D."/>
            <person name="Zambonelli A."/>
            <person name="Paolocci F."/>
            <person name="Nowrousian M."/>
            <person name="Ottonello S."/>
            <person name="Baldrian P."/>
            <person name="Spatafora J.W."/>
            <person name="Henrissat B."/>
            <person name="Nagy L.G."/>
            <person name="Aury J.M."/>
            <person name="Wincker P."/>
            <person name="Grigoriev I.V."/>
            <person name="Bonfante P."/>
            <person name="Martin F.M."/>
        </authorList>
    </citation>
    <scope>NUCLEOTIDE SEQUENCE [LARGE SCALE GENOMIC DNA]</scope>
    <source>
        <strain evidence="2 3">RN42</strain>
    </source>
</reference>
<gene>
    <name evidence="2" type="ORF">BJ508DRAFT_336936</name>
</gene>
<evidence type="ECO:0000313" key="2">
    <source>
        <dbReference type="EMBL" id="RPA70665.1"/>
    </source>
</evidence>
<sequence length="136" mass="15579">MVTTQNARSLCQRRCRQTAPLLVAKLRDPKPDRFLQSLNQYARKSPDPVSDRLPNQLHQPEPPKLHPAPPKQQQQLPLSDLPRQLSPPKKSDLRNPEPSRLKCRSLRLTVLLPSSIMTRFRHSPPQQRLPKVLPSG</sequence>
<proteinExistence type="predicted"/>
<feature type="compositionally biased region" description="Low complexity" evidence="1">
    <location>
        <begin position="71"/>
        <end position="88"/>
    </location>
</feature>
<dbReference type="AlphaFoldDB" id="A0A3N4H6Y5"/>
<accession>A0A3N4H6Y5</accession>
<evidence type="ECO:0000313" key="3">
    <source>
        <dbReference type="Proteomes" id="UP000275078"/>
    </source>
</evidence>
<name>A0A3N4H6Y5_ASCIM</name>
<protein>
    <submittedName>
        <fullName evidence="2">Uncharacterized protein</fullName>
    </submittedName>
</protein>
<feature type="compositionally biased region" description="Basic and acidic residues" evidence="1">
    <location>
        <begin position="89"/>
        <end position="100"/>
    </location>
</feature>
<organism evidence="2 3">
    <name type="scientific">Ascobolus immersus RN42</name>
    <dbReference type="NCBI Taxonomy" id="1160509"/>
    <lineage>
        <taxon>Eukaryota</taxon>
        <taxon>Fungi</taxon>
        <taxon>Dikarya</taxon>
        <taxon>Ascomycota</taxon>
        <taxon>Pezizomycotina</taxon>
        <taxon>Pezizomycetes</taxon>
        <taxon>Pezizales</taxon>
        <taxon>Ascobolaceae</taxon>
        <taxon>Ascobolus</taxon>
    </lineage>
</organism>